<comment type="similarity">
    <text evidence="2 8">Belongs to the TonB-dependent receptor family.</text>
</comment>
<keyword evidence="7 8" id="KW-0998">Cell outer membrane</keyword>
<dbReference type="InterPro" id="IPR036942">
    <property type="entry name" value="Beta-barrel_TonB_sf"/>
</dbReference>
<evidence type="ECO:0000256" key="8">
    <source>
        <dbReference type="PROSITE-ProRule" id="PRU01360"/>
    </source>
</evidence>
<evidence type="ECO:0000256" key="7">
    <source>
        <dbReference type="ARBA" id="ARBA00023237"/>
    </source>
</evidence>
<evidence type="ECO:0000313" key="12">
    <source>
        <dbReference type="Proteomes" id="UP000501408"/>
    </source>
</evidence>
<dbReference type="Gene3D" id="2.170.130.10">
    <property type="entry name" value="TonB-dependent receptor, plug domain"/>
    <property type="match status" value="1"/>
</dbReference>
<keyword evidence="6 8" id="KW-0472">Membrane</keyword>
<dbReference type="InterPro" id="IPR012910">
    <property type="entry name" value="Plug_dom"/>
</dbReference>
<proteinExistence type="inferred from homology"/>
<accession>A0ABX6K287</accession>
<keyword evidence="5 8" id="KW-0812">Transmembrane</keyword>
<dbReference type="Gene3D" id="2.40.170.20">
    <property type="entry name" value="TonB-dependent receptor, beta-barrel domain"/>
    <property type="match status" value="1"/>
</dbReference>
<dbReference type="PANTHER" id="PTHR30069:SF41">
    <property type="entry name" value="HEME_HEMOPEXIN UTILIZATION PROTEIN C"/>
    <property type="match status" value="1"/>
</dbReference>
<sequence>MQLKPIASFILTFFAFPSLALAAPAEDVSENDAPIDTVVVNADRFSDALMMREDLDKVRGISNADVFSGNTSIQLNNMHNEAGAIDPGIRGLQGHGRVAMLIDGSLQSTHTSRGYQGVSDRTYIDTDLLSSLSVDKGATIGRSPYASGAIGGTITATTLNATDIVRDGEGFGAVVKLRTHNNARSPRVSDDAQEQMRYRLADRSDHQGFDNGSAMVGLGYQSDGLGGVLAFSHRKKGNHFAGKKGIERYEEPVIGAGQEVGNTSFESDSWLAKLDKEFGNGHQADISYRHHRQEAGEVLMAYWYTYEKDGDTLMPQWGLGTADVDAYSANYRYTSPSQSWLNLHANAWHTSAKLNQYNGLWAKGSNAEQYLHEYQNDRHGASIVNRSEWSSVPVSVDYGVSYTKETLEPRGDTDKFYTSEPTSRHGKRSEWSVFANSEIDLTPVTAKLGVNWHEAQSLDKQTQQSLHYRGEWDLLGELHYDINASASVFAKLSRTARLPSLYEVTISNEVFSYNPYNPLDPEVSFNQEYGVSLDGRTWLQELGLAQTRRAAMTVSYFNNHVSDFISGGVLDRTPGMPSWRSNFTFTNYDELSLSGIELQAHYAYQGFYSHFSATFYDRVQVCSQDQAERSGMDRCNSLGFAWGTTPTRIPPERKWHLNIGHKWLDDRLDIGTTVRYHSGKSNPADWLKGTGAASPVVAVASEYLVDIYSHYDITPDVSVFMTVNNLTDRYTIQPGSVVSMPDPGRTITLGTQWSF</sequence>
<evidence type="ECO:0000256" key="6">
    <source>
        <dbReference type="ARBA" id="ARBA00023136"/>
    </source>
</evidence>
<keyword evidence="11" id="KW-0675">Receptor</keyword>
<organism evidence="11 12">
    <name type="scientific">Salinivibrio costicola</name>
    <name type="common">Vibrio costicola</name>
    <dbReference type="NCBI Taxonomy" id="51367"/>
    <lineage>
        <taxon>Bacteria</taxon>
        <taxon>Pseudomonadati</taxon>
        <taxon>Pseudomonadota</taxon>
        <taxon>Gammaproteobacteria</taxon>
        <taxon>Vibrionales</taxon>
        <taxon>Vibrionaceae</taxon>
        <taxon>Salinivibrio</taxon>
    </lineage>
</organism>
<evidence type="ECO:0000256" key="4">
    <source>
        <dbReference type="ARBA" id="ARBA00022452"/>
    </source>
</evidence>
<evidence type="ECO:0000256" key="5">
    <source>
        <dbReference type="ARBA" id="ARBA00022692"/>
    </source>
</evidence>
<evidence type="ECO:0000313" key="11">
    <source>
        <dbReference type="EMBL" id="QIR05673.1"/>
    </source>
</evidence>
<keyword evidence="4 8" id="KW-1134">Transmembrane beta strand</keyword>
<feature type="domain" description="TonB-dependent receptor plug" evidence="10">
    <location>
        <begin position="52"/>
        <end position="153"/>
    </location>
</feature>
<keyword evidence="12" id="KW-1185">Reference proteome</keyword>
<dbReference type="EMBL" id="CP050266">
    <property type="protein sequence ID" value="QIR05673.1"/>
    <property type="molecule type" value="Genomic_DNA"/>
</dbReference>
<evidence type="ECO:0000256" key="9">
    <source>
        <dbReference type="SAM" id="SignalP"/>
    </source>
</evidence>
<evidence type="ECO:0000256" key="3">
    <source>
        <dbReference type="ARBA" id="ARBA00022448"/>
    </source>
</evidence>
<feature type="signal peptide" evidence="9">
    <location>
        <begin position="1"/>
        <end position="22"/>
    </location>
</feature>
<dbReference type="PANTHER" id="PTHR30069">
    <property type="entry name" value="TONB-DEPENDENT OUTER MEMBRANE RECEPTOR"/>
    <property type="match status" value="1"/>
</dbReference>
<protein>
    <submittedName>
        <fullName evidence="11">TonB-dependent receptor</fullName>
    </submittedName>
</protein>
<dbReference type="RefSeq" id="WP_167314123.1">
    <property type="nucleotide sequence ID" value="NZ_CP050266.1"/>
</dbReference>
<feature type="chain" id="PRO_5046562502" evidence="9">
    <location>
        <begin position="23"/>
        <end position="755"/>
    </location>
</feature>
<dbReference type="Pfam" id="PF07715">
    <property type="entry name" value="Plug"/>
    <property type="match status" value="1"/>
</dbReference>
<comment type="subcellular location">
    <subcellularLocation>
        <location evidence="1 8">Cell outer membrane</location>
        <topology evidence="1 8">Multi-pass membrane protein</topology>
    </subcellularLocation>
</comment>
<keyword evidence="9" id="KW-0732">Signal</keyword>
<name>A0ABX6K287_SALCS</name>
<dbReference type="InterPro" id="IPR039426">
    <property type="entry name" value="TonB-dep_rcpt-like"/>
</dbReference>
<reference evidence="11 12" key="1">
    <citation type="submission" date="2020-03" db="EMBL/GenBank/DDBJ databases">
        <title>Genome mining reveals the biosynthetic pathways of PHA and ectoines of the halophilic strain Salinivibrio costicola M318 isolated from fermented shrimp paste.</title>
        <authorList>
            <person name="Doan T.V."/>
            <person name="Tran L.T."/>
            <person name="Trieu T.A."/>
            <person name="Nguyen Q.V."/>
            <person name="Quach T.N."/>
            <person name="Phi T.Q."/>
            <person name="Kumar S."/>
        </authorList>
    </citation>
    <scope>NUCLEOTIDE SEQUENCE [LARGE SCALE GENOMIC DNA]</scope>
    <source>
        <strain evidence="11 12">M318</strain>
    </source>
</reference>
<gene>
    <name evidence="11" type="ORF">HBA18_04390</name>
</gene>
<dbReference type="PROSITE" id="PS52016">
    <property type="entry name" value="TONB_DEPENDENT_REC_3"/>
    <property type="match status" value="1"/>
</dbReference>
<dbReference type="SUPFAM" id="SSF56935">
    <property type="entry name" value="Porins"/>
    <property type="match status" value="1"/>
</dbReference>
<evidence type="ECO:0000259" key="10">
    <source>
        <dbReference type="Pfam" id="PF07715"/>
    </source>
</evidence>
<keyword evidence="3 8" id="KW-0813">Transport</keyword>
<dbReference type="InterPro" id="IPR037066">
    <property type="entry name" value="Plug_dom_sf"/>
</dbReference>
<evidence type="ECO:0000256" key="2">
    <source>
        <dbReference type="ARBA" id="ARBA00009810"/>
    </source>
</evidence>
<evidence type="ECO:0000256" key="1">
    <source>
        <dbReference type="ARBA" id="ARBA00004571"/>
    </source>
</evidence>
<dbReference type="Proteomes" id="UP000501408">
    <property type="component" value="Chromosome 1"/>
</dbReference>